<proteinExistence type="predicted"/>
<comment type="caution">
    <text evidence="2">The sequence shown here is derived from an EMBL/GenBank/DDBJ whole genome shotgun (WGS) entry which is preliminary data.</text>
</comment>
<sequence length="115" mass="12611">MTAGVLRVAGSLLLALVLQNGSLVESLPYDSIFFYAEEFKSSEIGSEFDGVSKGFVTREELVKLSLDRPAPAQPPWLDRLDATRLLTSESFSIKASTSISITNFMVIEMNYAVKS</sequence>
<reference evidence="2 3" key="1">
    <citation type="submission" date="2024-05" db="EMBL/GenBank/DDBJ databases">
        <title>Haplotype-resolved chromosome-level genome assembly of Huyou (Citrus changshanensis).</title>
        <authorList>
            <person name="Miao C."/>
            <person name="Chen W."/>
            <person name="Wu Y."/>
            <person name="Wang L."/>
            <person name="Zhao S."/>
            <person name="Grierson D."/>
            <person name="Xu C."/>
            <person name="Chen K."/>
        </authorList>
    </citation>
    <scope>NUCLEOTIDE SEQUENCE [LARGE SCALE GENOMIC DNA]</scope>
    <source>
        <strain evidence="2">01-14</strain>
        <tissue evidence="2">Leaf</tissue>
    </source>
</reference>
<feature type="signal peptide" evidence="1">
    <location>
        <begin position="1"/>
        <end position="26"/>
    </location>
</feature>
<protein>
    <submittedName>
        <fullName evidence="2">Uncharacterized protein</fullName>
    </submittedName>
</protein>
<evidence type="ECO:0000313" key="2">
    <source>
        <dbReference type="EMBL" id="KAK9175375.1"/>
    </source>
</evidence>
<evidence type="ECO:0000313" key="3">
    <source>
        <dbReference type="Proteomes" id="UP001428341"/>
    </source>
</evidence>
<organism evidence="2 3">
    <name type="scientific">Citrus x changshan-huyou</name>
    <dbReference type="NCBI Taxonomy" id="2935761"/>
    <lineage>
        <taxon>Eukaryota</taxon>
        <taxon>Viridiplantae</taxon>
        <taxon>Streptophyta</taxon>
        <taxon>Embryophyta</taxon>
        <taxon>Tracheophyta</taxon>
        <taxon>Spermatophyta</taxon>
        <taxon>Magnoliopsida</taxon>
        <taxon>eudicotyledons</taxon>
        <taxon>Gunneridae</taxon>
        <taxon>Pentapetalae</taxon>
        <taxon>rosids</taxon>
        <taxon>malvids</taxon>
        <taxon>Sapindales</taxon>
        <taxon>Rutaceae</taxon>
        <taxon>Aurantioideae</taxon>
        <taxon>Citrus</taxon>
    </lineage>
</organism>
<feature type="chain" id="PRO_5042833718" evidence="1">
    <location>
        <begin position="27"/>
        <end position="115"/>
    </location>
</feature>
<name>A0AAP0LKQ8_9ROSI</name>
<accession>A0AAP0LKQ8</accession>
<gene>
    <name evidence="2" type="ORF">WN944_027381</name>
</gene>
<evidence type="ECO:0000256" key="1">
    <source>
        <dbReference type="SAM" id="SignalP"/>
    </source>
</evidence>
<dbReference type="Proteomes" id="UP001428341">
    <property type="component" value="Unassembled WGS sequence"/>
</dbReference>
<dbReference type="AlphaFoldDB" id="A0AAP0LKQ8"/>
<keyword evidence="1" id="KW-0732">Signal</keyword>
<keyword evidence="3" id="KW-1185">Reference proteome</keyword>
<dbReference type="EMBL" id="JBCGBO010000025">
    <property type="protein sequence ID" value="KAK9175375.1"/>
    <property type="molecule type" value="Genomic_DNA"/>
</dbReference>